<dbReference type="Pfam" id="PF06990">
    <property type="entry name" value="Gal-3-0_sulfotr"/>
    <property type="match status" value="1"/>
</dbReference>
<dbReference type="AlphaFoldDB" id="A0A7S3P0U0"/>
<dbReference type="GO" id="GO:0001733">
    <property type="term" value="F:galactosylceramide sulfotransferase activity"/>
    <property type="evidence" value="ECO:0007669"/>
    <property type="project" value="InterPro"/>
</dbReference>
<name>A0A7S3P0U0_9STRA</name>
<protein>
    <recommendedName>
        <fullName evidence="12">Sulfotransferase domain-containing protein</fullName>
    </recommendedName>
</protein>
<evidence type="ECO:0000256" key="5">
    <source>
        <dbReference type="ARBA" id="ARBA00022968"/>
    </source>
</evidence>
<accession>A0A7S3P0U0</accession>
<dbReference type="InterPro" id="IPR027417">
    <property type="entry name" value="P-loop_NTPase"/>
</dbReference>
<evidence type="ECO:0000256" key="6">
    <source>
        <dbReference type="ARBA" id="ARBA00022989"/>
    </source>
</evidence>
<dbReference type="PANTHER" id="PTHR14647">
    <property type="entry name" value="GALACTOSE-3-O-SULFOTRANSFERASE"/>
    <property type="match status" value="1"/>
</dbReference>
<evidence type="ECO:0000313" key="11">
    <source>
        <dbReference type="EMBL" id="CAE0404411.1"/>
    </source>
</evidence>
<evidence type="ECO:0000256" key="9">
    <source>
        <dbReference type="ARBA" id="ARBA00023180"/>
    </source>
</evidence>
<keyword evidence="4 10" id="KW-0812">Transmembrane</keyword>
<dbReference type="PANTHER" id="PTHR14647:SF87">
    <property type="entry name" value="PUTATIVE-RELATED"/>
    <property type="match status" value="1"/>
</dbReference>
<evidence type="ECO:0000256" key="4">
    <source>
        <dbReference type="ARBA" id="ARBA00022692"/>
    </source>
</evidence>
<keyword evidence="7" id="KW-0333">Golgi apparatus</keyword>
<dbReference type="GO" id="GO:0000139">
    <property type="term" value="C:Golgi membrane"/>
    <property type="evidence" value="ECO:0007669"/>
    <property type="project" value="UniProtKB-SubCell"/>
</dbReference>
<dbReference type="EMBL" id="HBIM01002915">
    <property type="protein sequence ID" value="CAE0404411.1"/>
    <property type="molecule type" value="Transcribed_RNA"/>
</dbReference>
<dbReference type="Gene3D" id="3.40.50.300">
    <property type="entry name" value="P-loop containing nucleotide triphosphate hydrolases"/>
    <property type="match status" value="1"/>
</dbReference>
<proteinExistence type="inferred from homology"/>
<sequence>MKHCIFFVRNESDEKDNTYQQKIGCEMLSRGRDENAKKVARVRWSVRVLLRVLAAFALFLLMGIFSLHSAVQRTVRKNKMFPPETKEQKARDEIVGKIPLIYPRAFPVWPYDDYPCFPPDPKMARISVQRSPAHQGFLFVKPMKVGGSTAAGVNARIARRLGKKHGYLCCKARWDHSMARTLEYGQRIPSQSFLWTVLREPTRRAVSEFFHFEVSRKQVPPTTEEFQKYVKGLHFYNYYVNELHTRNQTNPIAQKVQEVLQDYDFIGITERMEESIVVLMMLLRLNVEDVVYLSSKTSGSYDALCYYIQPSRVTPETAAFLQSPYWQERVHWDTILYQAANHSLDLTIERLGPARFAQALGKFRSLQASIKKACSGLEVYPCKSDGTKNEASDCIWNDSGCGKTCIAQYLKENGSSE</sequence>
<keyword evidence="6 10" id="KW-1133">Transmembrane helix</keyword>
<gene>
    <name evidence="11" type="ORF">ACOF00016_LOCUS2544</name>
</gene>
<dbReference type="InterPro" id="IPR009729">
    <property type="entry name" value="Gal-3-0_sulfotransfrase"/>
</dbReference>
<evidence type="ECO:0000256" key="3">
    <source>
        <dbReference type="ARBA" id="ARBA00022679"/>
    </source>
</evidence>
<evidence type="ECO:0000256" key="7">
    <source>
        <dbReference type="ARBA" id="ARBA00023034"/>
    </source>
</evidence>
<dbReference type="GO" id="GO:0009247">
    <property type="term" value="P:glycolipid biosynthetic process"/>
    <property type="evidence" value="ECO:0007669"/>
    <property type="project" value="InterPro"/>
</dbReference>
<evidence type="ECO:0008006" key="12">
    <source>
        <dbReference type="Google" id="ProtNLM"/>
    </source>
</evidence>
<evidence type="ECO:0000256" key="1">
    <source>
        <dbReference type="ARBA" id="ARBA00004323"/>
    </source>
</evidence>
<feature type="transmembrane region" description="Helical" evidence="10">
    <location>
        <begin position="48"/>
        <end position="71"/>
    </location>
</feature>
<comment type="similarity">
    <text evidence="2">Belongs to the galactose-3-O-sulfotransferase family.</text>
</comment>
<evidence type="ECO:0000256" key="8">
    <source>
        <dbReference type="ARBA" id="ARBA00023136"/>
    </source>
</evidence>
<comment type="subcellular location">
    <subcellularLocation>
        <location evidence="1">Golgi apparatus membrane</location>
        <topology evidence="1">Single-pass type II membrane protein</topology>
    </subcellularLocation>
</comment>
<reference evidence="11" key="1">
    <citation type="submission" date="2021-01" db="EMBL/GenBank/DDBJ databases">
        <authorList>
            <person name="Corre E."/>
            <person name="Pelletier E."/>
            <person name="Niang G."/>
            <person name="Scheremetjew M."/>
            <person name="Finn R."/>
            <person name="Kale V."/>
            <person name="Holt S."/>
            <person name="Cochrane G."/>
            <person name="Meng A."/>
            <person name="Brown T."/>
            <person name="Cohen L."/>
        </authorList>
    </citation>
    <scope>NUCLEOTIDE SEQUENCE</scope>
    <source>
        <strain evidence="11">CCMP127</strain>
    </source>
</reference>
<evidence type="ECO:0000256" key="10">
    <source>
        <dbReference type="SAM" id="Phobius"/>
    </source>
</evidence>
<keyword evidence="8 10" id="KW-0472">Membrane</keyword>
<keyword evidence="9" id="KW-0325">Glycoprotein</keyword>
<organism evidence="11">
    <name type="scientific">Amphora coffeiformis</name>
    <dbReference type="NCBI Taxonomy" id="265554"/>
    <lineage>
        <taxon>Eukaryota</taxon>
        <taxon>Sar</taxon>
        <taxon>Stramenopiles</taxon>
        <taxon>Ochrophyta</taxon>
        <taxon>Bacillariophyta</taxon>
        <taxon>Bacillariophyceae</taxon>
        <taxon>Bacillariophycidae</taxon>
        <taxon>Thalassiophysales</taxon>
        <taxon>Catenulaceae</taxon>
        <taxon>Amphora</taxon>
    </lineage>
</organism>
<keyword evidence="3" id="KW-0808">Transferase</keyword>
<evidence type="ECO:0000256" key="2">
    <source>
        <dbReference type="ARBA" id="ARBA00008124"/>
    </source>
</evidence>
<keyword evidence="5" id="KW-0735">Signal-anchor</keyword>